<accession>A0A5Q2F5H7</accession>
<organism evidence="1 2">
    <name type="scientific">Salmonella phage ST3</name>
    <dbReference type="NCBI Taxonomy" id="2025820"/>
    <lineage>
        <taxon>Viruses</taxon>
        <taxon>Duplodnaviria</taxon>
        <taxon>Heunggongvirae</taxon>
        <taxon>Uroviricota</taxon>
        <taxon>Caudoviricetes</taxon>
        <taxon>Sarkviridae</taxon>
        <taxon>Guernseyvirinae</taxon>
        <taxon>Jerseyvirus</taxon>
    </lineage>
</organism>
<dbReference type="Proteomes" id="UP000387825">
    <property type="component" value="Segment"/>
</dbReference>
<name>A0A5Q2F5H7_9CAUD</name>
<protein>
    <submittedName>
        <fullName evidence="1">Uncharacterized protein</fullName>
    </submittedName>
</protein>
<proteinExistence type="predicted"/>
<dbReference type="EMBL" id="MN604407">
    <property type="protein sequence ID" value="QGF21871.1"/>
    <property type="molecule type" value="Genomic_DNA"/>
</dbReference>
<evidence type="ECO:0000313" key="1">
    <source>
        <dbReference type="EMBL" id="QGF21871.1"/>
    </source>
</evidence>
<sequence length="71" mass="8034">MKIFFSSRSAMRSATFGKATDNGKETAKRWSRDFAKVIRAKRVEVVQQVNSVTGKVKPVKVTFRKSRKVTA</sequence>
<reference evidence="1 2" key="1">
    <citation type="submission" date="2019-10" db="EMBL/GenBank/DDBJ databases">
        <authorList>
            <person name="Lu M."/>
        </authorList>
    </citation>
    <scope>NUCLEOTIDE SEQUENCE [LARGE SCALE GENOMIC DNA]</scope>
</reference>
<evidence type="ECO:0000313" key="2">
    <source>
        <dbReference type="Proteomes" id="UP000387825"/>
    </source>
</evidence>